<dbReference type="STRING" id="282676.B6F84_09745"/>
<keyword evidence="8" id="KW-1185">Reference proteome</keyword>
<organism evidence="7 8">
    <name type="scientific">Acidianus manzaensis</name>
    <dbReference type="NCBI Taxonomy" id="282676"/>
    <lineage>
        <taxon>Archaea</taxon>
        <taxon>Thermoproteota</taxon>
        <taxon>Thermoprotei</taxon>
        <taxon>Sulfolobales</taxon>
        <taxon>Sulfolobaceae</taxon>
        <taxon>Acidianus</taxon>
    </lineage>
</organism>
<dbReference type="GO" id="GO:0004038">
    <property type="term" value="F:allantoinase activity"/>
    <property type="evidence" value="ECO:0007669"/>
    <property type="project" value="TreeGrafter"/>
</dbReference>
<dbReference type="AlphaFoldDB" id="A0A1W6K1C9"/>
<dbReference type="EMBL" id="CP020477">
    <property type="protein sequence ID" value="ARM76282.1"/>
    <property type="molecule type" value="Genomic_DNA"/>
</dbReference>
<dbReference type="PANTHER" id="PTHR43668:SF2">
    <property type="entry name" value="ALLANTOINASE"/>
    <property type="match status" value="1"/>
</dbReference>
<name>A0A1W6K1C9_9CREN</name>
<dbReference type="PROSITE" id="PS00483">
    <property type="entry name" value="DIHYDROOROTASE_2"/>
    <property type="match status" value="1"/>
</dbReference>
<gene>
    <name evidence="7" type="primary">pyrC</name>
    <name evidence="7" type="ORF">B6F84_09745</name>
</gene>
<dbReference type="RefSeq" id="WP_148692066.1">
    <property type="nucleotide sequence ID" value="NZ_CP020477.1"/>
</dbReference>
<dbReference type="GO" id="GO:0006145">
    <property type="term" value="P:purine nucleobase catabolic process"/>
    <property type="evidence" value="ECO:0007669"/>
    <property type="project" value="TreeGrafter"/>
</dbReference>
<keyword evidence="4" id="KW-0665">Pyrimidine biosynthesis</keyword>
<evidence type="ECO:0000259" key="5">
    <source>
        <dbReference type="Pfam" id="PF01979"/>
    </source>
</evidence>
<sequence length="389" mass="44373">MWIKGKIYYNKEITEGCINFDRKIKDIRKDCRPDIMFPDYTVIFPGSIDIHVHTRGLELSYKETVTSATSEAVYGGITTIFDMPNTKPVLNNSKTILEKFREFENYSRCDYGLYSGVTTDKTVENLPIAGYKVFPEDLDKKEELQFVFNSIKLKILHPELPLSTNQFRNLRSLWQELASLYLVKGHFHITHATNIETIRLAKSLGFTTDFTPHHLIVNGEKDCLSKVNPPIRDFTERRKLLNALFEADTVVSDHAPHSNKEKSLPYELCSPGIAGISFTTPFIYSLAKKGIISYNRAVELLAENPAKIIGLTKYGEIKEGNVANFTIVDFSKNWKYHTEYTKVVETPLDYYPLDISIYSTIVEGKIAYDGNEVYPIRGVNAIESSKSEF</sequence>
<evidence type="ECO:0000256" key="1">
    <source>
        <dbReference type="ARBA" id="ARBA00001947"/>
    </source>
</evidence>
<dbReference type="InterPro" id="IPR050138">
    <property type="entry name" value="DHOase/Allantoinase_Hydrolase"/>
</dbReference>
<dbReference type="Pfam" id="PF01979">
    <property type="entry name" value="Amidohydro_1"/>
    <property type="match status" value="1"/>
</dbReference>
<evidence type="ECO:0000313" key="8">
    <source>
        <dbReference type="Proteomes" id="UP000193404"/>
    </source>
</evidence>
<dbReference type="SUPFAM" id="SSF51556">
    <property type="entry name" value="Metallo-dependent hydrolases"/>
    <property type="match status" value="1"/>
</dbReference>
<feature type="domain" description="Amidohydrolase-related" evidence="5">
    <location>
        <begin position="234"/>
        <end position="366"/>
    </location>
</feature>
<evidence type="ECO:0000259" key="6">
    <source>
        <dbReference type="Pfam" id="PF12890"/>
    </source>
</evidence>
<keyword evidence="3" id="KW-0378">Hydrolase</keyword>
<dbReference type="PANTHER" id="PTHR43668">
    <property type="entry name" value="ALLANTOINASE"/>
    <property type="match status" value="1"/>
</dbReference>
<evidence type="ECO:0000256" key="4">
    <source>
        <dbReference type="ARBA" id="ARBA00022975"/>
    </source>
</evidence>
<dbReference type="GO" id="GO:0005737">
    <property type="term" value="C:cytoplasm"/>
    <property type="evidence" value="ECO:0007669"/>
    <property type="project" value="TreeGrafter"/>
</dbReference>
<dbReference type="InterPro" id="IPR011059">
    <property type="entry name" value="Metal-dep_hydrolase_composite"/>
</dbReference>
<dbReference type="InterPro" id="IPR032466">
    <property type="entry name" value="Metal_Hydrolase"/>
</dbReference>
<dbReference type="InterPro" id="IPR024403">
    <property type="entry name" value="DHOase_cat"/>
</dbReference>
<dbReference type="InterPro" id="IPR002195">
    <property type="entry name" value="Dihydroorotase_CS"/>
</dbReference>
<evidence type="ECO:0000256" key="3">
    <source>
        <dbReference type="ARBA" id="ARBA00022801"/>
    </source>
</evidence>
<reference evidence="7 8" key="1">
    <citation type="submission" date="2017-03" db="EMBL/GenBank/DDBJ databases">
        <title>Sulfur activation and transportation mechanism of thermophilic Archaea Acidianus manzaensis YN-25.</title>
        <authorList>
            <person name="Ma Y."/>
            <person name="Yang Y."/>
            <person name="Xia J."/>
        </authorList>
    </citation>
    <scope>NUCLEOTIDE SEQUENCE [LARGE SCALE GENOMIC DNA]</scope>
    <source>
        <strain evidence="7 8">YN-25</strain>
    </source>
</reference>
<dbReference type="InterPro" id="IPR006680">
    <property type="entry name" value="Amidohydro-rel"/>
</dbReference>
<evidence type="ECO:0000256" key="2">
    <source>
        <dbReference type="ARBA" id="ARBA00022723"/>
    </source>
</evidence>
<dbReference type="OrthoDB" id="8791at2157"/>
<dbReference type="GeneID" id="41591207"/>
<dbReference type="GO" id="GO:0046872">
    <property type="term" value="F:metal ion binding"/>
    <property type="evidence" value="ECO:0007669"/>
    <property type="project" value="UniProtKB-KW"/>
</dbReference>
<comment type="cofactor">
    <cofactor evidence="1">
        <name>Zn(2+)</name>
        <dbReference type="ChEBI" id="CHEBI:29105"/>
    </cofactor>
</comment>
<dbReference type="SUPFAM" id="SSF51338">
    <property type="entry name" value="Composite domain of metallo-dependent hydrolases"/>
    <property type="match status" value="1"/>
</dbReference>
<proteinExistence type="predicted"/>
<dbReference type="KEGG" id="aman:B6F84_09745"/>
<dbReference type="NCBIfam" id="NF001541">
    <property type="entry name" value="PRK00369.1"/>
    <property type="match status" value="1"/>
</dbReference>
<feature type="domain" description="Dihydroorotase catalytic" evidence="6">
    <location>
        <begin position="42"/>
        <end position="126"/>
    </location>
</feature>
<protein>
    <submittedName>
        <fullName evidence="7">Dihydroorotase</fullName>
    </submittedName>
</protein>
<keyword evidence="2" id="KW-0479">Metal-binding</keyword>
<dbReference type="Pfam" id="PF12890">
    <property type="entry name" value="DHOase"/>
    <property type="match status" value="1"/>
</dbReference>
<evidence type="ECO:0000313" key="7">
    <source>
        <dbReference type="EMBL" id="ARM76282.1"/>
    </source>
</evidence>
<dbReference type="Gene3D" id="3.20.20.140">
    <property type="entry name" value="Metal-dependent hydrolases"/>
    <property type="match status" value="1"/>
</dbReference>
<dbReference type="Proteomes" id="UP000193404">
    <property type="component" value="Chromosome"/>
</dbReference>
<accession>A0A1W6K1C9</accession>